<dbReference type="GO" id="GO:0006189">
    <property type="term" value="P:'de novo' IMP biosynthetic process"/>
    <property type="evidence" value="ECO:0007669"/>
    <property type="project" value="InterPro"/>
</dbReference>
<dbReference type="PANTHER" id="PTHR11609:SF5">
    <property type="entry name" value="PHOSPHORIBOSYLAMINOIMIDAZOLE CARBOXYLASE"/>
    <property type="match status" value="1"/>
</dbReference>
<dbReference type="AlphaFoldDB" id="A0A6J6CPJ0"/>
<gene>
    <name evidence="7" type="ORF">UFOPK1618_00029</name>
</gene>
<dbReference type="SUPFAM" id="SSF51246">
    <property type="entry name" value="Rudiment single hybrid motif"/>
    <property type="match status" value="1"/>
</dbReference>
<dbReference type="Gene3D" id="3.30.1490.20">
    <property type="entry name" value="ATP-grasp fold, A domain"/>
    <property type="match status" value="1"/>
</dbReference>
<dbReference type="Gene3D" id="3.40.50.20">
    <property type="match status" value="1"/>
</dbReference>
<keyword evidence="4" id="KW-0067">ATP-binding</keyword>
<dbReference type="GO" id="GO:0005524">
    <property type="term" value="F:ATP binding"/>
    <property type="evidence" value="ECO:0007669"/>
    <property type="project" value="UniProtKB-KW"/>
</dbReference>
<dbReference type="Pfam" id="PF17769">
    <property type="entry name" value="PurK_C"/>
    <property type="match status" value="1"/>
</dbReference>
<proteinExistence type="inferred from homology"/>
<evidence type="ECO:0000313" key="7">
    <source>
        <dbReference type="EMBL" id="CAB4553074.1"/>
    </source>
</evidence>
<keyword evidence="2" id="KW-0547">Nucleotide-binding</keyword>
<dbReference type="GO" id="GO:0004638">
    <property type="term" value="F:phosphoribosylaminoimidazole carboxylase activity"/>
    <property type="evidence" value="ECO:0007669"/>
    <property type="project" value="InterPro"/>
</dbReference>
<reference evidence="7" key="1">
    <citation type="submission" date="2020-05" db="EMBL/GenBank/DDBJ databases">
        <authorList>
            <person name="Chiriac C."/>
            <person name="Salcher M."/>
            <person name="Ghai R."/>
            <person name="Kavagutti S V."/>
        </authorList>
    </citation>
    <scope>NUCLEOTIDE SEQUENCE</scope>
</reference>
<evidence type="ECO:0000256" key="1">
    <source>
        <dbReference type="ARBA" id="ARBA00022598"/>
    </source>
</evidence>
<evidence type="ECO:0000256" key="5">
    <source>
        <dbReference type="ARBA" id="ARBA00025704"/>
    </source>
</evidence>
<evidence type="ECO:0000256" key="2">
    <source>
        <dbReference type="ARBA" id="ARBA00022741"/>
    </source>
</evidence>
<evidence type="ECO:0000256" key="4">
    <source>
        <dbReference type="ARBA" id="ARBA00022840"/>
    </source>
</evidence>
<dbReference type="InterPro" id="IPR040686">
    <property type="entry name" value="PurK_C"/>
</dbReference>
<keyword evidence="1" id="KW-0436">Ligase</keyword>
<organism evidence="7">
    <name type="scientific">freshwater metagenome</name>
    <dbReference type="NCBI Taxonomy" id="449393"/>
    <lineage>
        <taxon>unclassified sequences</taxon>
        <taxon>metagenomes</taxon>
        <taxon>ecological metagenomes</taxon>
    </lineage>
</organism>
<dbReference type="EMBL" id="CAEZTF010000002">
    <property type="protein sequence ID" value="CAB4553074.1"/>
    <property type="molecule type" value="Genomic_DNA"/>
</dbReference>
<sequence>MAKQTPRVGVIGGGQLARMMTPPAINLGLEIKVLAEADGSSAQLASTMVGDYTQLEVVREFANTVDVITFDHEHVPLAVLEALESAGVNVQPPSKALAFAQNKLQMRKKLGELNLPMPAWAEIQTAEALEDFITQNGGVAILKTPIGGYDGKGVRVVRSAADAADWLQNLSLYGGSLLAEEKVDFVRELAQLSARRPSGEFQAWPLVETIQENGVCSVVMAPAPSVSKATLQETAEIAKTIASSLGVTGVLAVEMFEARDGRVLINELAMRPHNSGHFSIEGSVTSQFEQHIRAVLDMPLGSTAARAEHAVMVNLLGVDDKNDFVHVLDRALEAHPDAKIHTYGKTARAGRKMGHVTVVSDSAEHALAEARGAAAVLLRG</sequence>
<dbReference type="InterPro" id="IPR054350">
    <property type="entry name" value="PurT/PurK_preATP-grasp"/>
</dbReference>
<keyword evidence="3" id="KW-0658">Purine biosynthesis</keyword>
<evidence type="ECO:0000259" key="6">
    <source>
        <dbReference type="PROSITE" id="PS50975"/>
    </source>
</evidence>
<comment type="pathway">
    <text evidence="5">Purine metabolism.</text>
</comment>
<dbReference type="PANTHER" id="PTHR11609">
    <property type="entry name" value="PURINE BIOSYNTHESIS PROTEIN 6/7, PUR6/7"/>
    <property type="match status" value="1"/>
</dbReference>
<dbReference type="InterPro" id="IPR011054">
    <property type="entry name" value="Rudment_hybrid_motif"/>
</dbReference>
<dbReference type="GO" id="GO:0016874">
    <property type="term" value="F:ligase activity"/>
    <property type="evidence" value="ECO:0007669"/>
    <property type="project" value="UniProtKB-KW"/>
</dbReference>
<dbReference type="Pfam" id="PF22660">
    <property type="entry name" value="RS_preATP-grasp-like"/>
    <property type="match status" value="1"/>
</dbReference>
<dbReference type="NCBIfam" id="NF004680">
    <property type="entry name" value="PRK06019.1-6"/>
    <property type="match status" value="1"/>
</dbReference>
<name>A0A6J6CPJ0_9ZZZZ</name>
<dbReference type="PROSITE" id="PS50975">
    <property type="entry name" value="ATP_GRASP"/>
    <property type="match status" value="1"/>
</dbReference>
<dbReference type="InterPro" id="IPR005875">
    <property type="entry name" value="PurK"/>
</dbReference>
<dbReference type="Pfam" id="PF02222">
    <property type="entry name" value="ATP-grasp"/>
    <property type="match status" value="1"/>
</dbReference>
<dbReference type="SUPFAM" id="SSF52440">
    <property type="entry name" value="PreATP-grasp domain"/>
    <property type="match status" value="1"/>
</dbReference>
<dbReference type="InterPro" id="IPR016185">
    <property type="entry name" value="PreATP-grasp_dom_sf"/>
</dbReference>
<dbReference type="InterPro" id="IPR013815">
    <property type="entry name" value="ATP_grasp_subdomain_1"/>
</dbReference>
<evidence type="ECO:0000256" key="3">
    <source>
        <dbReference type="ARBA" id="ARBA00022755"/>
    </source>
</evidence>
<dbReference type="Gene3D" id="3.30.470.20">
    <property type="entry name" value="ATP-grasp fold, B domain"/>
    <property type="match status" value="1"/>
</dbReference>
<dbReference type="SUPFAM" id="SSF56059">
    <property type="entry name" value="Glutathione synthetase ATP-binding domain-like"/>
    <property type="match status" value="1"/>
</dbReference>
<dbReference type="FunFam" id="3.30.470.20:FF:000029">
    <property type="entry name" value="N5-carboxyaminoimidazole ribonucleotide synthase"/>
    <property type="match status" value="1"/>
</dbReference>
<dbReference type="GO" id="GO:0005829">
    <property type="term" value="C:cytosol"/>
    <property type="evidence" value="ECO:0007669"/>
    <property type="project" value="TreeGrafter"/>
</dbReference>
<dbReference type="InterPro" id="IPR003135">
    <property type="entry name" value="ATP-grasp_carboxylate-amine"/>
</dbReference>
<protein>
    <submittedName>
        <fullName evidence="7">Unannotated protein</fullName>
    </submittedName>
</protein>
<dbReference type="HAMAP" id="MF_01928">
    <property type="entry name" value="PurK"/>
    <property type="match status" value="1"/>
</dbReference>
<feature type="domain" description="ATP-grasp" evidence="6">
    <location>
        <begin position="107"/>
        <end position="296"/>
    </location>
</feature>
<dbReference type="NCBIfam" id="TIGR01161">
    <property type="entry name" value="purK"/>
    <property type="match status" value="1"/>
</dbReference>
<accession>A0A6J6CPJ0</accession>
<dbReference type="GO" id="GO:0046872">
    <property type="term" value="F:metal ion binding"/>
    <property type="evidence" value="ECO:0007669"/>
    <property type="project" value="InterPro"/>
</dbReference>
<dbReference type="InterPro" id="IPR011761">
    <property type="entry name" value="ATP-grasp"/>
</dbReference>
<dbReference type="NCBIfam" id="NF004679">
    <property type="entry name" value="PRK06019.1-5"/>
    <property type="match status" value="1"/>
</dbReference>